<dbReference type="Proteomes" id="UP000829447">
    <property type="component" value="Linkage Group LG2"/>
</dbReference>
<keyword evidence="2" id="KW-1185">Reference proteome</keyword>
<protein>
    <submittedName>
        <fullName evidence="1">Uncharacterized protein</fullName>
    </submittedName>
</protein>
<dbReference type="EMBL" id="CM040455">
    <property type="protein sequence ID" value="MCI4375089.1"/>
    <property type="molecule type" value="Genomic_DNA"/>
</dbReference>
<organism evidence="1 2">
    <name type="scientific">Pangasianodon gigas</name>
    <name type="common">Mekong giant catfish</name>
    <name type="synonym">Pangasius gigas</name>
    <dbReference type="NCBI Taxonomy" id="30993"/>
    <lineage>
        <taxon>Eukaryota</taxon>
        <taxon>Metazoa</taxon>
        <taxon>Chordata</taxon>
        <taxon>Craniata</taxon>
        <taxon>Vertebrata</taxon>
        <taxon>Euteleostomi</taxon>
        <taxon>Actinopterygii</taxon>
        <taxon>Neopterygii</taxon>
        <taxon>Teleostei</taxon>
        <taxon>Ostariophysi</taxon>
        <taxon>Siluriformes</taxon>
        <taxon>Pangasiidae</taxon>
        <taxon>Pangasianodon</taxon>
    </lineage>
</organism>
<reference evidence="1 2" key="1">
    <citation type="journal article" date="2022" name="bioRxiv">
        <title>An ancient truncated duplication of the anti-Mullerian hormone receptor type 2 gene is a potential conserved master sex determinant in the Pangasiidae catfish family.</title>
        <authorList>
            <person name="Wen M."/>
            <person name="Pan Q."/>
            <person name="Jouanno E."/>
            <person name="Montfort J."/>
            <person name="Zahm M."/>
            <person name="Cabau C."/>
            <person name="Klopp C."/>
            <person name="Iampietro C."/>
            <person name="Roques C."/>
            <person name="Bouchez O."/>
            <person name="Castinel A."/>
            <person name="Donnadieu C."/>
            <person name="Parrinello H."/>
            <person name="Poncet C."/>
            <person name="Belmonte E."/>
            <person name="Gautier V."/>
            <person name="Avarre J.-C."/>
            <person name="Dugue R."/>
            <person name="Gustiano R."/>
            <person name="Ha T.T.T."/>
            <person name="Campet M."/>
            <person name="Sriphairoj K."/>
            <person name="Ribolli J."/>
            <person name="de Almeida F.L."/>
            <person name="Desvignes T."/>
            <person name="Postlethwait J.H."/>
            <person name="Bucao C.F."/>
            <person name="Robinson-Rechavi M."/>
            <person name="Bobe J."/>
            <person name="Herpin A."/>
            <person name="Guiguen Y."/>
        </authorList>
    </citation>
    <scope>NUCLEOTIDE SEQUENCE [LARGE SCALE GENOMIC DNA]</scope>
    <source>
        <strain evidence="1">YG-Dec2019</strain>
    </source>
</reference>
<name>A0ACC5W7T1_PANGG</name>
<gene>
    <name evidence="1" type="ORF">PGIGA_G00105110</name>
</gene>
<evidence type="ECO:0000313" key="2">
    <source>
        <dbReference type="Proteomes" id="UP000829447"/>
    </source>
</evidence>
<sequence length="613" mass="67721">MTTASIGSNISSLLTLNTGVLQGCVLSPILYSLYTYNCVTTHSSSVIVKFSDDTMVLGLITDNDETAYREEVRTLTHWCQENNLSLNINKTKELVVDFRRQDREHNHITIDGTQVERVSSFKFLGVHITEDLTWSTQTEAVVKKAHQHLFFLGWLTKSSFYTCLHRGEHPDRLHHLLVSPPAPPSTAKLCRECCGQPGTLPEECFLPSKTSTPGNSSSFSEGPADTQSRQQKVKELLKNPSLKRDMHLAVQQSLHDKLLELGIEPAVGGLSKTTFDSAMARVVSERQQRQRECAEYRKMQKVLSQNLDRRVKERSTRPVAKPKQSGHVRTLPQSRPRSNSLPVTVTKVVSGPLARRQYTPQPAHQNNTATRPTTSTQMAPHKIPLFSQDEDSSEEEESNKDSPQAQKATVKSHSPGVQQRTAPPALASFQKAAQSSGSQQAPVFSKMEVTVQESESEWTEGSEMEEISLDQLQKHTDQNGNVPKTSCSYVKALSNNLEKQPADQGHKKTAGIAIPDKPAGVTNTNDAVWEIKHTDFVDDNDDDWDISSLEDVPPAHKSSSAPVKNSIDKSLDTSTSVWGTFTGRGQEPGLKDTGSTLKSSIVTVSDWDDSDGT</sequence>
<comment type="caution">
    <text evidence="1">The sequence shown here is derived from an EMBL/GenBank/DDBJ whole genome shotgun (WGS) entry which is preliminary data.</text>
</comment>
<proteinExistence type="predicted"/>
<accession>A0ACC5W7T1</accession>
<evidence type="ECO:0000313" key="1">
    <source>
        <dbReference type="EMBL" id="MCI4375089.1"/>
    </source>
</evidence>